<sequence>MKDDFDNIRAERDVPFSRQQPSTSHAGLWKQIALGIIVGFGALTVIGAVGWALVAKWALSSLQVHIP</sequence>
<dbReference type="AlphaFoldDB" id="A0A917V1W1"/>
<keyword evidence="2" id="KW-1133">Transmembrane helix</keyword>
<dbReference type="EMBL" id="BMPO01000013">
    <property type="protein sequence ID" value="GGK10210.1"/>
    <property type="molecule type" value="Genomic_DNA"/>
</dbReference>
<feature type="transmembrane region" description="Helical" evidence="2">
    <location>
        <begin position="32"/>
        <end position="54"/>
    </location>
</feature>
<accession>A0A917V1W1</accession>
<proteinExistence type="predicted"/>
<evidence type="ECO:0000256" key="1">
    <source>
        <dbReference type="SAM" id="MobiDB-lite"/>
    </source>
</evidence>
<feature type="region of interest" description="Disordered" evidence="1">
    <location>
        <begin position="1"/>
        <end position="22"/>
    </location>
</feature>
<evidence type="ECO:0000313" key="4">
    <source>
        <dbReference type="Proteomes" id="UP000635983"/>
    </source>
</evidence>
<dbReference type="RefSeq" id="WP_188986028.1">
    <property type="nucleotide sequence ID" value="NZ_BMPO01000013.1"/>
</dbReference>
<gene>
    <name evidence="3" type="ORF">GCM10009304_40310</name>
</gene>
<keyword evidence="4" id="KW-1185">Reference proteome</keyword>
<reference evidence="3" key="1">
    <citation type="journal article" date="2014" name="Int. J. Syst. Evol. Microbiol.">
        <title>Complete genome sequence of Corynebacterium casei LMG S-19264T (=DSM 44701T), isolated from a smear-ripened cheese.</title>
        <authorList>
            <consortium name="US DOE Joint Genome Institute (JGI-PGF)"/>
            <person name="Walter F."/>
            <person name="Albersmeier A."/>
            <person name="Kalinowski J."/>
            <person name="Ruckert C."/>
        </authorList>
    </citation>
    <scope>NUCLEOTIDE SEQUENCE</scope>
    <source>
        <strain evidence="3">JCM 30078</strain>
    </source>
</reference>
<protein>
    <submittedName>
        <fullName evidence="3">Uncharacterized protein</fullName>
    </submittedName>
</protein>
<name>A0A917V1W1_9PSED</name>
<comment type="caution">
    <text evidence="3">The sequence shown here is derived from an EMBL/GenBank/DDBJ whole genome shotgun (WGS) entry which is preliminary data.</text>
</comment>
<feature type="compositionally biased region" description="Basic and acidic residues" evidence="1">
    <location>
        <begin position="1"/>
        <end position="15"/>
    </location>
</feature>
<keyword evidence="2" id="KW-0812">Transmembrane</keyword>
<dbReference type="Proteomes" id="UP000635983">
    <property type="component" value="Unassembled WGS sequence"/>
</dbReference>
<evidence type="ECO:0000313" key="3">
    <source>
        <dbReference type="EMBL" id="GGK10210.1"/>
    </source>
</evidence>
<reference evidence="3" key="2">
    <citation type="submission" date="2020-09" db="EMBL/GenBank/DDBJ databases">
        <authorList>
            <person name="Sun Q."/>
            <person name="Ohkuma M."/>
        </authorList>
    </citation>
    <scope>NUCLEOTIDE SEQUENCE</scope>
    <source>
        <strain evidence="3">JCM 30078</strain>
    </source>
</reference>
<evidence type="ECO:0000256" key="2">
    <source>
        <dbReference type="SAM" id="Phobius"/>
    </source>
</evidence>
<keyword evidence="2" id="KW-0472">Membrane</keyword>
<organism evidence="3 4">
    <name type="scientific">Pseudomonas matsuisoli</name>
    <dbReference type="NCBI Taxonomy" id="1515666"/>
    <lineage>
        <taxon>Bacteria</taxon>
        <taxon>Pseudomonadati</taxon>
        <taxon>Pseudomonadota</taxon>
        <taxon>Gammaproteobacteria</taxon>
        <taxon>Pseudomonadales</taxon>
        <taxon>Pseudomonadaceae</taxon>
        <taxon>Pseudomonas</taxon>
    </lineage>
</organism>